<name>A0A4U3KWA8_9BACT</name>
<dbReference type="SUPFAM" id="SSF111384">
    <property type="entry name" value="OmpH-like"/>
    <property type="match status" value="1"/>
</dbReference>
<evidence type="ECO:0000256" key="4">
    <source>
        <dbReference type="SAM" id="Phobius"/>
    </source>
</evidence>
<dbReference type="EMBL" id="SZQL01000022">
    <property type="protein sequence ID" value="TKK65327.1"/>
    <property type="molecule type" value="Genomic_DNA"/>
</dbReference>
<proteinExistence type="inferred from homology"/>
<evidence type="ECO:0000313" key="6">
    <source>
        <dbReference type="Proteomes" id="UP000305848"/>
    </source>
</evidence>
<evidence type="ECO:0000256" key="3">
    <source>
        <dbReference type="SAM" id="Coils"/>
    </source>
</evidence>
<dbReference type="InterPro" id="IPR005632">
    <property type="entry name" value="Chaperone_Skp"/>
</dbReference>
<comment type="similarity">
    <text evidence="1">Belongs to the Skp family.</text>
</comment>
<dbReference type="Gene3D" id="3.30.910.20">
    <property type="entry name" value="Skp domain"/>
    <property type="match status" value="1"/>
</dbReference>
<keyword evidence="3" id="KW-0175">Coiled coil</keyword>
<dbReference type="AlphaFoldDB" id="A0A4U3KWA8"/>
<dbReference type="Pfam" id="PF03938">
    <property type="entry name" value="OmpH"/>
    <property type="match status" value="1"/>
</dbReference>
<dbReference type="RefSeq" id="WP_137263674.1">
    <property type="nucleotide sequence ID" value="NZ_SZQL01000022.1"/>
</dbReference>
<accession>A0A4U3KWA8</accession>
<keyword evidence="2" id="KW-0732">Signal</keyword>
<dbReference type="GO" id="GO:0005829">
    <property type="term" value="C:cytosol"/>
    <property type="evidence" value="ECO:0007669"/>
    <property type="project" value="TreeGrafter"/>
</dbReference>
<sequence length="199" mass="23676">MNKVLLILNVILIAAVGFLYYTFSQYRKEDQQHVKEANAAVANSFKIAYFELDSLQEHYTYFKEVREELNKQEAQRTKQLDNIRTSYMNKLKEYNQKGATMSQTDQSNFEQELRNLQNNYEQRQQELGQEMNTLYMQKMQNVKQRIQDFLKTYCKSKGYAYVFATSSDDYLYYKDTLRNITPDIVGLLNDEYKTSKKGK</sequence>
<feature type="coiled-coil region" evidence="3">
    <location>
        <begin position="106"/>
        <end position="133"/>
    </location>
</feature>
<comment type="caution">
    <text evidence="5">The sequence shown here is derived from an EMBL/GenBank/DDBJ whole genome shotgun (WGS) entry which is preliminary data.</text>
</comment>
<dbReference type="PANTHER" id="PTHR35089">
    <property type="entry name" value="CHAPERONE PROTEIN SKP"/>
    <property type="match status" value="1"/>
</dbReference>
<evidence type="ECO:0000256" key="2">
    <source>
        <dbReference type="ARBA" id="ARBA00022729"/>
    </source>
</evidence>
<dbReference type="OrthoDB" id="1493259at2"/>
<keyword evidence="4" id="KW-0472">Membrane</keyword>
<keyword evidence="4" id="KW-0812">Transmembrane</keyword>
<keyword evidence="4" id="KW-1133">Transmembrane helix</keyword>
<organism evidence="5 6">
    <name type="scientific">Ilyomonas limi</name>
    <dbReference type="NCBI Taxonomy" id="2575867"/>
    <lineage>
        <taxon>Bacteria</taxon>
        <taxon>Pseudomonadati</taxon>
        <taxon>Bacteroidota</taxon>
        <taxon>Chitinophagia</taxon>
        <taxon>Chitinophagales</taxon>
        <taxon>Chitinophagaceae</taxon>
        <taxon>Ilyomonas</taxon>
    </lineage>
</organism>
<keyword evidence="6" id="KW-1185">Reference proteome</keyword>
<dbReference type="PANTHER" id="PTHR35089:SF1">
    <property type="entry name" value="CHAPERONE PROTEIN SKP"/>
    <property type="match status" value="1"/>
</dbReference>
<gene>
    <name evidence="5" type="ORF">FC093_20445</name>
</gene>
<dbReference type="SMART" id="SM00935">
    <property type="entry name" value="OmpH"/>
    <property type="match status" value="1"/>
</dbReference>
<dbReference type="GO" id="GO:0051082">
    <property type="term" value="F:unfolded protein binding"/>
    <property type="evidence" value="ECO:0007669"/>
    <property type="project" value="InterPro"/>
</dbReference>
<dbReference type="GO" id="GO:0050821">
    <property type="term" value="P:protein stabilization"/>
    <property type="evidence" value="ECO:0007669"/>
    <property type="project" value="TreeGrafter"/>
</dbReference>
<reference evidence="5 6" key="1">
    <citation type="submission" date="2019-05" db="EMBL/GenBank/DDBJ databases">
        <title>Panacibacter sp. strain 17mud1-8 Genome sequencing and assembly.</title>
        <authorList>
            <person name="Chhetri G."/>
        </authorList>
    </citation>
    <scope>NUCLEOTIDE SEQUENCE [LARGE SCALE GENOMIC DNA]</scope>
    <source>
        <strain evidence="5 6">17mud1-8</strain>
    </source>
</reference>
<protein>
    <submittedName>
        <fullName evidence="5">OmpH family outer membrane protein</fullName>
    </submittedName>
</protein>
<dbReference type="InterPro" id="IPR024930">
    <property type="entry name" value="Skp_dom_sf"/>
</dbReference>
<feature type="transmembrane region" description="Helical" evidence="4">
    <location>
        <begin position="6"/>
        <end position="23"/>
    </location>
</feature>
<evidence type="ECO:0000256" key="1">
    <source>
        <dbReference type="ARBA" id="ARBA00009091"/>
    </source>
</evidence>
<dbReference type="Proteomes" id="UP000305848">
    <property type="component" value="Unassembled WGS sequence"/>
</dbReference>
<evidence type="ECO:0000313" key="5">
    <source>
        <dbReference type="EMBL" id="TKK65327.1"/>
    </source>
</evidence>